<keyword evidence="5 11" id="KW-0812">Transmembrane</keyword>
<evidence type="ECO:0000256" key="7">
    <source>
        <dbReference type="ARBA" id="ARBA00023136"/>
    </source>
</evidence>
<dbReference type="GO" id="GO:0009431">
    <property type="term" value="C:bacterial-type flagellum basal body, MS ring"/>
    <property type="evidence" value="ECO:0007669"/>
    <property type="project" value="InterPro"/>
</dbReference>
<feature type="transmembrane region" description="Helical" evidence="11">
    <location>
        <begin position="429"/>
        <end position="451"/>
    </location>
</feature>
<evidence type="ECO:0000256" key="5">
    <source>
        <dbReference type="ARBA" id="ARBA00022692"/>
    </source>
</evidence>
<dbReference type="InterPro" id="IPR006182">
    <property type="entry name" value="FliF_N_dom"/>
</dbReference>
<reference evidence="14 15" key="1">
    <citation type="submission" date="2018-06" db="EMBL/GenBank/DDBJ databases">
        <authorList>
            <consortium name="Pathogen Informatics"/>
            <person name="Doyle S."/>
        </authorList>
    </citation>
    <scope>NUCLEOTIDE SEQUENCE [LARGE SCALE GENOMIC DNA]</scope>
    <source>
        <strain evidence="14 15">NCTC7915</strain>
    </source>
</reference>
<evidence type="ECO:0000256" key="2">
    <source>
        <dbReference type="ARBA" id="ARBA00004651"/>
    </source>
</evidence>
<evidence type="ECO:0000256" key="1">
    <source>
        <dbReference type="ARBA" id="ARBA00004117"/>
    </source>
</evidence>
<evidence type="ECO:0000313" key="14">
    <source>
        <dbReference type="EMBL" id="STD11808.1"/>
    </source>
</evidence>
<comment type="subcellular location">
    <subcellularLocation>
        <location evidence="1 9">Bacterial flagellum basal body</location>
    </subcellularLocation>
    <subcellularLocation>
        <location evidence="2">Cell membrane</location>
        <topology evidence="2">Multi-pass membrane protein</topology>
    </subcellularLocation>
</comment>
<comment type="function">
    <text evidence="9">The M ring may be actively involved in energy transduction.</text>
</comment>
<feature type="transmembrane region" description="Helical" evidence="11">
    <location>
        <begin position="26"/>
        <end position="46"/>
    </location>
</feature>
<dbReference type="PIRSF" id="PIRSF004862">
    <property type="entry name" value="FliF"/>
    <property type="match status" value="1"/>
</dbReference>
<dbReference type="InterPro" id="IPR045851">
    <property type="entry name" value="AMP-bd_C_sf"/>
</dbReference>
<evidence type="ECO:0000259" key="13">
    <source>
        <dbReference type="Pfam" id="PF08345"/>
    </source>
</evidence>
<dbReference type="NCBIfam" id="TIGR00206">
    <property type="entry name" value="fliF"/>
    <property type="match status" value="1"/>
</dbReference>
<dbReference type="GO" id="GO:0003774">
    <property type="term" value="F:cytoskeletal motor activity"/>
    <property type="evidence" value="ECO:0007669"/>
    <property type="project" value="InterPro"/>
</dbReference>
<protein>
    <recommendedName>
        <fullName evidence="9">Flagellar M-ring protein</fullName>
    </recommendedName>
</protein>
<keyword evidence="7 11" id="KW-0472">Membrane</keyword>
<feature type="compositionally biased region" description="Polar residues" evidence="10">
    <location>
        <begin position="294"/>
        <end position="308"/>
    </location>
</feature>
<dbReference type="Gene3D" id="3.30.300.30">
    <property type="match status" value="1"/>
</dbReference>
<keyword evidence="8 9" id="KW-0975">Bacterial flagellum</keyword>
<keyword evidence="14" id="KW-0969">Cilium</keyword>
<evidence type="ECO:0000256" key="9">
    <source>
        <dbReference type="PIRNR" id="PIRNR004862"/>
    </source>
</evidence>
<dbReference type="GO" id="GO:0005886">
    <property type="term" value="C:plasma membrane"/>
    <property type="evidence" value="ECO:0007669"/>
    <property type="project" value="UniProtKB-SubCell"/>
</dbReference>
<dbReference type="EMBL" id="UFYA01000001">
    <property type="protein sequence ID" value="STD11808.1"/>
    <property type="molecule type" value="Genomic_DNA"/>
</dbReference>
<evidence type="ECO:0000256" key="3">
    <source>
        <dbReference type="ARBA" id="ARBA00007971"/>
    </source>
</evidence>
<name>A0AA46BP26_9MICO</name>
<feature type="domain" description="Flagellar M-ring N-terminal" evidence="12">
    <location>
        <begin position="47"/>
        <end position="222"/>
    </location>
</feature>
<evidence type="ECO:0000256" key="10">
    <source>
        <dbReference type="SAM" id="MobiDB-lite"/>
    </source>
</evidence>
<evidence type="ECO:0000256" key="8">
    <source>
        <dbReference type="ARBA" id="ARBA00023143"/>
    </source>
</evidence>
<dbReference type="AlphaFoldDB" id="A0AA46BP26"/>
<feature type="domain" description="Flagellar M-ring C-terminal" evidence="13">
    <location>
        <begin position="254"/>
        <end position="405"/>
    </location>
</feature>
<evidence type="ECO:0000256" key="6">
    <source>
        <dbReference type="ARBA" id="ARBA00022989"/>
    </source>
</evidence>
<feature type="region of interest" description="Disordered" evidence="10">
    <location>
        <begin position="282"/>
        <end position="318"/>
    </location>
</feature>
<comment type="caution">
    <text evidence="14">The sequence shown here is derived from an EMBL/GenBank/DDBJ whole genome shotgun (WGS) entry which is preliminary data.</text>
</comment>
<sequence>MKNEKIQHIVTRVKGTFNDFTRGQKAVTIIATLVAIAGAVVFFMWVSKPTMVPLYTTPVSDTDAAAIQSKLTSAGVKYTLSGNTFEVPQDQRDKVRLDLAAENLPSKTDASQGYGLVEKAPVTASDEQQRILIQRATEGELAAAIQKIDTVQEATVHLALPKEDVFVRQKTNPTASVLVTPKPNETVSASQVESIVHLVSASVPKLTPGNVTVTDSQGRLLSAEGTLSASAGEARLAQQQATSMALQTKIQTMLDKAVGVGNSTTTVNTDMNYDNSKVETNEYLQPKPGAPALQNDNSRETLTGSGQTPIGGVLGPDNIPVPNGNAGNSRQNWEKTTTKEVQPYGTRRTLTDQATGGVSRLNVAVMLDQRTTGAINQQQIQQLVATAAGINPQRGDVITVSKVPFDQTAAQAQAQADAAAAEQKRMDDLWALAKNIGLLLLLLLALLIGFLSTRTRKREVEIEESESIDTPTLPELPGGRGAMGELEGNPAAYDLDGDELPVVEATPVDPQSIARAAAREEISGLVEDSPEEVARLLRGWMAERK</sequence>
<feature type="region of interest" description="Disordered" evidence="10">
    <location>
        <begin position="462"/>
        <end position="482"/>
    </location>
</feature>
<dbReference type="Pfam" id="PF01514">
    <property type="entry name" value="YscJ_FliF"/>
    <property type="match status" value="1"/>
</dbReference>
<organism evidence="14 15">
    <name type="scientific">Dermatophilus congolensis</name>
    <dbReference type="NCBI Taxonomy" id="1863"/>
    <lineage>
        <taxon>Bacteria</taxon>
        <taxon>Bacillati</taxon>
        <taxon>Actinomycetota</taxon>
        <taxon>Actinomycetes</taxon>
        <taxon>Micrococcales</taxon>
        <taxon>Dermatophilaceae</taxon>
        <taxon>Dermatophilus</taxon>
    </lineage>
</organism>
<gene>
    <name evidence="14" type="primary">fliF</name>
    <name evidence="14" type="ORF">NCTC7915_01667</name>
</gene>
<dbReference type="PANTHER" id="PTHR30046">
    <property type="entry name" value="FLAGELLAR M-RING PROTEIN"/>
    <property type="match status" value="1"/>
</dbReference>
<dbReference type="InterPro" id="IPR043427">
    <property type="entry name" value="YscJ/FliF"/>
</dbReference>
<dbReference type="PANTHER" id="PTHR30046:SF0">
    <property type="entry name" value="FLAGELLAR M-RING PROTEIN"/>
    <property type="match status" value="1"/>
</dbReference>
<keyword evidence="14" id="KW-0282">Flagellum</keyword>
<dbReference type="RefSeq" id="WP_115031186.1">
    <property type="nucleotide sequence ID" value="NZ_UFYA01000001.1"/>
</dbReference>
<evidence type="ECO:0000313" key="15">
    <source>
        <dbReference type="Proteomes" id="UP000254118"/>
    </source>
</evidence>
<accession>A0AA46BP26</accession>
<dbReference type="InterPro" id="IPR013556">
    <property type="entry name" value="Flag_M-ring_C"/>
</dbReference>
<keyword evidence="6 11" id="KW-1133">Transmembrane helix</keyword>
<dbReference type="Proteomes" id="UP000254118">
    <property type="component" value="Unassembled WGS sequence"/>
</dbReference>
<keyword evidence="14" id="KW-0966">Cell projection</keyword>
<dbReference type="InterPro" id="IPR000067">
    <property type="entry name" value="FlgMring_FliF"/>
</dbReference>
<dbReference type="PRINTS" id="PR01009">
    <property type="entry name" value="FLGMRINGFLIF"/>
</dbReference>
<dbReference type="GO" id="GO:0071973">
    <property type="term" value="P:bacterial-type flagellum-dependent cell motility"/>
    <property type="evidence" value="ECO:0007669"/>
    <property type="project" value="InterPro"/>
</dbReference>
<evidence type="ECO:0000259" key="12">
    <source>
        <dbReference type="Pfam" id="PF01514"/>
    </source>
</evidence>
<proteinExistence type="inferred from homology"/>
<evidence type="ECO:0000256" key="11">
    <source>
        <dbReference type="SAM" id="Phobius"/>
    </source>
</evidence>
<comment type="similarity">
    <text evidence="3 9">Belongs to the FliF family.</text>
</comment>
<evidence type="ECO:0000256" key="4">
    <source>
        <dbReference type="ARBA" id="ARBA00022475"/>
    </source>
</evidence>
<keyword evidence="4" id="KW-1003">Cell membrane</keyword>
<dbReference type="Pfam" id="PF08345">
    <property type="entry name" value="YscJ_FliF_C"/>
    <property type="match status" value="1"/>
</dbReference>